<protein>
    <submittedName>
        <fullName evidence="3">Glycosyltransferase family 4 protein</fullName>
    </submittedName>
</protein>
<accession>A0ABW7IDD0</accession>
<keyword evidence="4" id="KW-1185">Reference proteome</keyword>
<sequence length="394" mass="43569">MQTKVLINLSPIKRPLTGIGYYTLNIVKELLNRSVDIVSIHDGRYLNSEQTVKFIQDFELAGLVNAKSGSGLKRKLVNIVRGIPGSYQLKKLLLTIKLRPKLKMLAESQYVYFEPSFIPFEYAGKTVTTIHDLSFVTHPEFHPSSRVEYLQSSLSSTIAQSDHLVVDSDFILDELNQHYAESIGKTSSLYLGVDEGFGPQNTEGSSSLLDKLNLQNKTYILSVCTLEPRKNLTRLIEAYKSLPALIREQSPLVLVGDSGWKNEAMLDSARALVASGQIKFTGYVSDRELKQLYASAMVFAYPSLYEGFGLPVVEAMASGAPVLTSNSGATKEVAGDGALLVEPTSIEAITSGLLKLIENPLLREQLVEKGRMRVAQFTWTNTVDDLLQTIEQLD</sequence>
<dbReference type="PANTHER" id="PTHR46401">
    <property type="entry name" value="GLYCOSYLTRANSFERASE WBBK-RELATED"/>
    <property type="match status" value="1"/>
</dbReference>
<dbReference type="RefSeq" id="WP_394628616.1">
    <property type="nucleotide sequence ID" value="NZ_JBIHSF010000005.1"/>
</dbReference>
<evidence type="ECO:0000259" key="2">
    <source>
        <dbReference type="Pfam" id="PF00534"/>
    </source>
</evidence>
<dbReference type="Pfam" id="PF00534">
    <property type="entry name" value="Glycos_transf_1"/>
    <property type="match status" value="1"/>
</dbReference>
<evidence type="ECO:0000313" key="3">
    <source>
        <dbReference type="EMBL" id="MFH0259601.1"/>
    </source>
</evidence>
<reference evidence="3 4" key="1">
    <citation type="submission" date="2024-10" db="EMBL/GenBank/DDBJ databases">
        <authorList>
            <person name="Yibar A."/>
            <person name="Saticioglu I.B."/>
            <person name="Duman M."/>
            <person name="Ajmi N."/>
            <person name="Gurler F."/>
            <person name="Ay H."/>
            <person name="Onuk E."/>
            <person name="Guler S."/>
            <person name="Romalde J.L."/>
        </authorList>
    </citation>
    <scope>NUCLEOTIDE SEQUENCE [LARGE SCALE GENOMIC DNA]</scope>
    <source>
        <strain evidence="3 4">1-TCBS-B</strain>
    </source>
</reference>
<dbReference type="Proteomes" id="UP001607125">
    <property type="component" value="Unassembled WGS sequence"/>
</dbReference>
<gene>
    <name evidence="3" type="ORF">ACGRH2_03965</name>
</gene>
<dbReference type="SUPFAM" id="SSF53756">
    <property type="entry name" value="UDP-Glycosyltransferase/glycogen phosphorylase"/>
    <property type="match status" value="1"/>
</dbReference>
<proteinExistence type="predicted"/>
<dbReference type="Gene3D" id="3.40.50.2000">
    <property type="entry name" value="Glycogen Phosphorylase B"/>
    <property type="match status" value="1"/>
</dbReference>
<evidence type="ECO:0000256" key="1">
    <source>
        <dbReference type="ARBA" id="ARBA00022679"/>
    </source>
</evidence>
<comment type="caution">
    <text evidence="3">The sequence shown here is derived from an EMBL/GenBank/DDBJ whole genome shotgun (WGS) entry which is preliminary data.</text>
</comment>
<dbReference type="InterPro" id="IPR001296">
    <property type="entry name" value="Glyco_trans_1"/>
</dbReference>
<keyword evidence="1" id="KW-0808">Transferase</keyword>
<dbReference type="PANTHER" id="PTHR46401:SF2">
    <property type="entry name" value="GLYCOSYLTRANSFERASE WBBK-RELATED"/>
    <property type="match status" value="1"/>
</dbReference>
<dbReference type="CDD" id="cd03809">
    <property type="entry name" value="GT4_MtfB-like"/>
    <property type="match status" value="1"/>
</dbReference>
<name>A0ABW7IDD0_9VIBR</name>
<dbReference type="EMBL" id="JBIHSF010000005">
    <property type="protein sequence ID" value="MFH0259601.1"/>
    <property type="molecule type" value="Genomic_DNA"/>
</dbReference>
<feature type="domain" description="Glycosyl transferase family 1" evidence="2">
    <location>
        <begin position="214"/>
        <end position="371"/>
    </location>
</feature>
<organism evidence="3 4">
    <name type="scientific">Vibrio barjaei</name>
    <dbReference type="NCBI Taxonomy" id="1676683"/>
    <lineage>
        <taxon>Bacteria</taxon>
        <taxon>Pseudomonadati</taxon>
        <taxon>Pseudomonadota</taxon>
        <taxon>Gammaproteobacteria</taxon>
        <taxon>Vibrionales</taxon>
        <taxon>Vibrionaceae</taxon>
        <taxon>Vibrio</taxon>
    </lineage>
</organism>
<evidence type="ECO:0000313" key="4">
    <source>
        <dbReference type="Proteomes" id="UP001607125"/>
    </source>
</evidence>